<dbReference type="HOGENOM" id="CLU_826399_0_0_1"/>
<feature type="region of interest" description="Disordered" evidence="1">
    <location>
        <begin position="83"/>
        <end position="149"/>
    </location>
</feature>
<feature type="compositionally biased region" description="Polar residues" evidence="1">
    <location>
        <begin position="320"/>
        <end position="330"/>
    </location>
</feature>
<dbReference type="GeneID" id="27347863"/>
<feature type="compositionally biased region" description="Basic and acidic residues" evidence="1">
    <location>
        <begin position="43"/>
        <end position="54"/>
    </location>
</feature>
<evidence type="ECO:0000256" key="1">
    <source>
        <dbReference type="SAM" id="MobiDB-lite"/>
    </source>
</evidence>
<sequence>MTTSQPASSRHSGWQPLGNFLTGHQRQRCSYAAPPFQLAVDETDARMEISERDPSQSSGQLQRPPRYSRVIVAWQSQGDVEASVPSGVQQRDAVATRQPRYQRVAQGYQRSPSPTRRETKVACRGPGGMHGLPSNSTASTGQAQGDVAAAGRSQEGIQYGQCQDCGKHSVSARAAELGKAAAQQHHLDKIMHGDGHRTGCLPGLWLQWLAAATNGSQADEGVTTRLGSMRIDHVGGAQQRADMAGTAVTTESWIFLMPRHNDMRMARSSGAPTRLGSIWGEPGARTKSKIQSPKPGPRPKCKITSKTPKRHAKPHAECQKQMQNGKSTSKMPKRHA</sequence>
<evidence type="ECO:0000313" key="3">
    <source>
        <dbReference type="Proteomes" id="UP000054466"/>
    </source>
</evidence>
<name>A0A0D2C2U3_9EURO</name>
<dbReference type="VEuPathDB" id="FungiDB:PV07_08669"/>
<feature type="compositionally biased region" description="Basic residues" evidence="1">
    <location>
        <begin position="297"/>
        <end position="313"/>
    </location>
</feature>
<dbReference type="Proteomes" id="UP000054466">
    <property type="component" value="Unassembled WGS sequence"/>
</dbReference>
<dbReference type="RefSeq" id="XP_016245719.1">
    <property type="nucleotide sequence ID" value="XM_016395863.1"/>
</dbReference>
<accession>A0A0D2C2U3</accession>
<dbReference type="EMBL" id="KN847044">
    <property type="protein sequence ID" value="KIW25503.1"/>
    <property type="molecule type" value="Genomic_DNA"/>
</dbReference>
<organism evidence="2 3">
    <name type="scientific">Cladophialophora immunda</name>
    <dbReference type="NCBI Taxonomy" id="569365"/>
    <lineage>
        <taxon>Eukaryota</taxon>
        <taxon>Fungi</taxon>
        <taxon>Dikarya</taxon>
        <taxon>Ascomycota</taxon>
        <taxon>Pezizomycotina</taxon>
        <taxon>Eurotiomycetes</taxon>
        <taxon>Chaetothyriomycetidae</taxon>
        <taxon>Chaetothyriales</taxon>
        <taxon>Herpotrichiellaceae</taxon>
        <taxon>Cladophialophora</taxon>
    </lineage>
</organism>
<keyword evidence="3" id="KW-1185">Reference proteome</keyword>
<feature type="compositionally biased region" description="Polar residues" evidence="1">
    <location>
        <begin position="133"/>
        <end position="143"/>
    </location>
</feature>
<feature type="region of interest" description="Disordered" evidence="1">
    <location>
        <begin position="268"/>
        <end position="336"/>
    </location>
</feature>
<evidence type="ECO:0000313" key="2">
    <source>
        <dbReference type="EMBL" id="KIW25503.1"/>
    </source>
</evidence>
<feature type="region of interest" description="Disordered" evidence="1">
    <location>
        <begin position="42"/>
        <end position="65"/>
    </location>
</feature>
<dbReference type="AlphaFoldDB" id="A0A0D2C2U3"/>
<reference evidence="2 3" key="1">
    <citation type="submission" date="2015-01" db="EMBL/GenBank/DDBJ databases">
        <title>The Genome Sequence of Cladophialophora immunda CBS83496.</title>
        <authorList>
            <consortium name="The Broad Institute Genomics Platform"/>
            <person name="Cuomo C."/>
            <person name="de Hoog S."/>
            <person name="Gorbushina A."/>
            <person name="Stielow B."/>
            <person name="Teixiera M."/>
            <person name="Abouelleil A."/>
            <person name="Chapman S.B."/>
            <person name="Priest M."/>
            <person name="Young S.K."/>
            <person name="Wortman J."/>
            <person name="Nusbaum C."/>
            <person name="Birren B."/>
        </authorList>
    </citation>
    <scope>NUCLEOTIDE SEQUENCE [LARGE SCALE GENOMIC DNA]</scope>
    <source>
        <strain evidence="2 3">CBS 83496</strain>
    </source>
</reference>
<gene>
    <name evidence="2" type="ORF">PV07_08669</name>
</gene>
<protein>
    <submittedName>
        <fullName evidence="2">Uncharacterized protein</fullName>
    </submittedName>
</protein>
<proteinExistence type="predicted"/>